<dbReference type="GO" id="GO:0000390">
    <property type="term" value="P:spliceosomal complex disassembly"/>
    <property type="evidence" value="ECO:0007669"/>
    <property type="project" value="TreeGrafter"/>
</dbReference>
<evidence type="ECO:0000313" key="7">
    <source>
        <dbReference type="Proteomes" id="UP000198707"/>
    </source>
</evidence>
<dbReference type="PANTHER" id="PTHR44313">
    <property type="entry name" value="DNAJ HOMOLOG SUBFAMILY C MEMBER 17"/>
    <property type="match status" value="1"/>
</dbReference>
<accession>A0A1H6VHY1</accession>
<proteinExistence type="predicted"/>
<dbReference type="EMBL" id="FNYV01000002">
    <property type="protein sequence ID" value="SEJ03296.1"/>
    <property type="molecule type" value="Genomic_DNA"/>
</dbReference>
<comment type="subcellular location">
    <subcellularLocation>
        <location evidence="1">Cytoplasm</location>
    </subcellularLocation>
</comment>
<dbReference type="SUPFAM" id="SSF46565">
    <property type="entry name" value="Chaperone J-domain"/>
    <property type="match status" value="1"/>
</dbReference>
<dbReference type="SMART" id="SM00271">
    <property type="entry name" value="DnaJ"/>
    <property type="match status" value="1"/>
</dbReference>
<dbReference type="OrthoDB" id="166297at2"/>
<evidence type="ECO:0000256" key="1">
    <source>
        <dbReference type="ARBA" id="ARBA00004496"/>
    </source>
</evidence>
<keyword evidence="2" id="KW-0963">Cytoplasm</keyword>
<dbReference type="CDD" id="cd06257">
    <property type="entry name" value="DnaJ"/>
    <property type="match status" value="1"/>
</dbReference>
<keyword evidence="7" id="KW-1185">Reference proteome</keyword>
<dbReference type="GO" id="GO:0005737">
    <property type="term" value="C:cytoplasm"/>
    <property type="evidence" value="ECO:0007669"/>
    <property type="project" value="UniProtKB-SubCell"/>
</dbReference>
<dbReference type="PRINTS" id="PR00625">
    <property type="entry name" value="JDOMAIN"/>
</dbReference>
<dbReference type="Proteomes" id="UP000198707">
    <property type="component" value="Unassembled WGS sequence"/>
</dbReference>
<evidence type="ECO:0000256" key="3">
    <source>
        <dbReference type="ARBA" id="ARBA00023186"/>
    </source>
</evidence>
<dbReference type="InterPro" id="IPR052094">
    <property type="entry name" value="Pre-mRNA-splicing_ERAD"/>
</dbReference>
<evidence type="ECO:0000256" key="4">
    <source>
        <dbReference type="SAM" id="MobiDB-lite"/>
    </source>
</evidence>
<dbReference type="STRING" id="1144548.SAMN05443287_102669"/>
<evidence type="ECO:0000259" key="5">
    <source>
        <dbReference type="PROSITE" id="PS50076"/>
    </source>
</evidence>
<dbReference type="RefSeq" id="WP_111313851.1">
    <property type="nucleotide sequence ID" value="NZ_BOPI01000036.1"/>
</dbReference>
<feature type="domain" description="J" evidence="5">
    <location>
        <begin position="9"/>
        <end position="70"/>
    </location>
</feature>
<gene>
    <name evidence="6" type="ORF">SAMN05443287_102669</name>
</gene>
<dbReference type="Pfam" id="PF00226">
    <property type="entry name" value="DnaJ"/>
    <property type="match status" value="1"/>
</dbReference>
<sequence>MRRSPDEPDFYTVLGVAADATEAEILRAFRLQALVHHPDRGGDAHAFRLLCRARETLLNPGRRSAHDRRRRSADTAPGRSEPPPGPEQGAADPFEWAPGAADPFEWAQGAGPSSEGRSRRTAGSQAYHDPFSAYQAGYSWRRSDRFAWWQGKPQ</sequence>
<dbReference type="PANTHER" id="PTHR44313:SF1">
    <property type="entry name" value="DNAJ HOMOLOG SUBFAMILY C MEMBER 17"/>
    <property type="match status" value="1"/>
</dbReference>
<dbReference type="PROSITE" id="PS50076">
    <property type="entry name" value="DNAJ_2"/>
    <property type="match status" value="1"/>
</dbReference>
<dbReference type="AlphaFoldDB" id="A0A1H6VHY1"/>
<dbReference type="InterPro" id="IPR036869">
    <property type="entry name" value="J_dom_sf"/>
</dbReference>
<organism evidence="6 7">
    <name type="scientific">Micromonospora phaseoli</name>
    <dbReference type="NCBI Taxonomy" id="1144548"/>
    <lineage>
        <taxon>Bacteria</taxon>
        <taxon>Bacillati</taxon>
        <taxon>Actinomycetota</taxon>
        <taxon>Actinomycetes</taxon>
        <taxon>Micromonosporales</taxon>
        <taxon>Micromonosporaceae</taxon>
        <taxon>Micromonospora</taxon>
    </lineage>
</organism>
<dbReference type="InterPro" id="IPR001623">
    <property type="entry name" value="DnaJ_domain"/>
</dbReference>
<keyword evidence="3" id="KW-0143">Chaperone</keyword>
<name>A0A1H6VHY1_9ACTN</name>
<dbReference type="Gene3D" id="1.10.287.110">
    <property type="entry name" value="DnaJ domain"/>
    <property type="match status" value="1"/>
</dbReference>
<evidence type="ECO:0000313" key="6">
    <source>
        <dbReference type="EMBL" id="SEJ03296.1"/>
    </source>
</evidence>
<protein>
    <submittedName>
        <fullName evidence="6">DnaJ domain-containing protein</fullName>
    </submittedName>
</protein>
<evidence type="ECO:0000256" key="2">
    <source>
        <dbReference type="ARBA" id="ARBA00022490"/>
    </source>
</evidence>
<feature type="region of interest" description="Disordered" evidence="4">
    <location>
        <begin position="58"/>
        <end position="128"/>
    </location>
</feature>
<reference evidence="7" key="1">
    <citation type="submission" date="2016-10" db="EMBL/GenBank/DDBJ databases">
        <authorList>
            <person name="Varghese N."/>
            <person name="Submissions S."/>
        </authorList>
    </citation>
    <scope>NUCLEOTIDE SEQUENCE [LARGE SCALE GENOMIC DNA]</scope>
    <source>
        <strain evidence="7">CGMCC 4.7038</strain>
    </source>
</reference>